<comment type="pathway">
    <text evidence="2">tRNA modification; wybutosine-tRNA(Phe) biosynthesis.</text>
</comment>
<dbReference type="PIRSF" id="PIRSF038972">
    <property type="entry name" value="Trm12"/>
    <property type="match status" value="1"/>
</dbReference>
<comment type="function">
    <text evidence="2">S-adenosyl-L-methionine-dependent transferase that acts as a component of the wybutosine biosynthesis pathway. Wybutosine is a hyper modified guanosine with a tricyclic base found at the 3'-position adjacent to the anticodon of eukaryotic phenylalanine tRNA. Catalyzes the transfer of the alpha-amino-alpha-carboxypropyl (acp) group from S-adenosyl-L-methionine to the C-7 position of 4-demethylwyosine (imG-14) to produce wybutosine-86.</text>
</comment>
<dbReference type="GeneID" id="98174477"/>
<proteinExistence type="inferred from homology"/>
<feature type="domain" description="SAM-dependent methyltransferase TRM5/TYW2-type" evidence="4">
    <location>
        <begin position="104"/>
        <end position="445"/>
    </location>
</feature>
<evidence type="ECO:0000256" key="2">
    <source>
        <dbReference type="PIRNR" id="PIRNR038972"/>
    </source>
</evidence>
<dbReference type="Gene3D" id="3.40.50.150">
    <property type="entry name" value="Vaccinia Virus protein VP39"/>
    <property type="match status" value="1"/>
</dbReference>
<gene>
    <name evidence="5" type="primary">TRM12</name>
    <name evidence="5" type="ORF">MFIFM68171_03733</name>
</gene>
<comment type="similarity">
    <text evidence="2">Belongs to the class I-like SAM-binding methyltransferase superfamily. TRM5/TYW2 family.</text>
</comment>
<comment type="subcellular location">
    <subcellularLocation>
        <location evidence="2">Cytoplasm</location>
    </subcellularLocation>
</comment>
<accession>A0ABQ0G6X8</accession>
<feature type="region of interest" description="Disordered" evidence="3">
    <location>
        <begin position="112"/>
        <end position="131"/>
    </location>
</feature>
<keyword evidence="2" id="KW-0949">S-adenosyl-L-methionine</keyword>
<protein>
    <recommendedName>
        <fullName evidence="2">tRNA wybutosine-synthesizing protein 2</fullName>
        <shortName evidence="2">tRNA-yW-synthesizing protein 2</shortName>
    </recommendedName>
    <alternativeName>
        <fullName evidence="2">tRNA(Phe) (4-demethylwyosine(37)-C(7)) aminocarboxypropyltransferase</fullName>
    </alternativeName>
</protein>
<organism evidence="5 6">
    <name type="scientific">Madurella fahalii</name>
    <dbReference type="NCBI Taxonomy" id="1157608"/>
    <lineage>
        <taxon>Eukaryota</taxon>
        <taxon>Fungi</taxon>
        <taxon>Dikarya</taxon>
        <taxon>Ascomycota</taxon>
        <taxon>Pezizomycotina</taxon>
        <taxon>Sordariomycetes</taxon>
        <taxon>Sordariomycetidae</taxon>
        <taxon>Sordariales</taxon>
        <taxon>Sordariales incertae sedis</taxon>
        <taxon>Madurella</taxon>
    </lineage>
</organism>
<keyword evidence="2" id="KW-0808">Transferase</keyword>
<keyword evidence="6" id="KW-1185">Reference proteome</keyword>
<dbReference type="PANTHER" id="PTHR23245">
    <property type="entry name" value="TRNA METHYLTRANSFERASE"/>
    <property type="match status" value="1"/>
</dbReference>
<reference evidence="5 6" key="1">
    <citation type="submission" date="2024-09" db="EMBL/GenBank/DDBJ databases">
        <title>Itraconazole resistance in Madurella fahalii resulting from another homologue of gene encoding cytochrome P450 14-alpha sterol demethylase (CYP51).</title>
        <authorList>
            <person name="Yoshioka I."/>
            <person name="Fahal A.H."/>
            <person name="Kaneko S."/>
            <person name="Yaguchi T."/>
        </authorList>
    </citation>
    <scope>NUCLEOTIDE SEQUENCE [LARGE SCALE GENOMIC DNA]</scope>
    <source>
        <strain evidence="5 6">IFM 68171</strain>
    </source>
</reference>
<comment type="catalytic activity">
    <reaction evidence="1">
        <text>4-demethylwyosine(37) in tRNA(Phe) + S-adenosyl-L-methionine = 4-demethyl-7-[(3S)-3-amino-3-carboxypropyl]wyosine(37) in tRNA(Phe) + S-methyl-5'-thioadenosine + H(+)</text>
        <dbReference type="Rhea" id="RHEA:36355"/>
        <dbReference type="Rhea" id="RHEA-COMP:10164"/>
        <dbReference type="Rhea" id="RHEA-COMP:10378"/>
        <dbReference type="ChEBI" id="CHEBI:15378"/>
        <dbReference type="ChEBI" id="CHEBI:17509"/>
        <dbReference type="ChEBI" id="CHEBI:59789"/>
        <dbReference type="ChEBI" id="CHEBI:64315"/>
        <dbReference type="ChEBI" id="CHEBI:73550"/>
        <dbReference type="EC" id="2.5.1.114"/>
    </reaction>
</comment>
<evidence type="ECO:0000313" key="6">
    <source>
        <dbReference type="Proteomes" id="UP001628179"/>
    </source>
</evidence>
<dbReference type="EMBL" id="BAAFSV010000002">
    <property type="protein sequence ID" value="GAB1313523.1"/>
    <property type="molecule type" value="Genomic_DNA"/>
</dbReference>
<comment type="caution">
    <text evidence="5">The sequence shown here is derived from an EMBL/GenBank/DDBJ whole genome shotgun (WGS) entry which is preliminary data.</text>
</comment>
<dbReference type="InterPro" id="IPR029063">
    <property type="entry name" value="SAM-dependent_MTases_sf"/>
</dbReference>
<dbReference type="PROSITE" id="PS51684">
    <property type="entry name" value="SAM_MT_TRM5_TYW2"/>
    <property type="match status" value="1"/>
</dbReference>
<evidence type="ECO:0000256" key="1">
    <source>
        <dbReference type="ARBA" id="ARBA00049400"/>
    </source>
</evidence>
<dbReference type="Proteomes" id="UP001628179">
    <property type="component" value="Unassembled WGS sequence"/>
</dbReference>
<evidence type="ECO:0000313" key="5">
    <source>
        <dbReference type="EMBL" id="GAB1313523.1"/>
    </source>
</evidence>
<dbReference type="SUPFAM" id="SSF53335">
    <property type="entry name" value="S-adenosyl-L-methionine-dependent methyltransferases"/>
    <property type="match status" value="1"/>
</dbReference>
<dbReference type="PANTHER" id="PTHR23245:SF25">
    <property type="entry name" value="TRNA WYBUTOSINE-SYNTHESIZING PROTEIN 2 HOMOLOG"/>
    <property type="match status" value="1"/>
</dbReference>
<keyword evidence="2" id="KW-0819">tRNA processing</keyword>
<dbReference type="GO" id="GO:0032259">
    <property type="term" value="P:methylation"/>
    <property type="evidence" value="ECO:0007669"/>
    <property type="project" value="UniProtKB-KW"/>
</dbReference>
<dbReference type="InterPro" id="IPR030382">
    <property type="entry name" value="MeTrfase_TRM5/TYW2"/>
</dbReference>
<name>A0ABQ0G6X8_9PEZI</name>
<sequence length="450" mass="49114">MSRPRKRKENPICTAISAWLDSLPPSLINSTTTHDIKQQLIDGAPKRWVVYEPMVLLPSGSFTAAPWPTLLSSLDPAQKDSLWTAILRELSPSSKPALTHLAINEGIPLQLSNSSSLSSTEPEEPEGAKGVAEENLLRSPTGLHLLHGSFGPAFPSSSSTTTKPTPSDFESAFWVSTKQNGIYQTWAPRHTMFSRGNVKEKARLLTLGGGRSGGAGRGPSSSRDGDRYAVDLYAGVGYFAFSFAARGLRVLCWELNPWSVEGLRRGAALNGWSVRVVDPHHRRRSVSGCGAGSTNSDMDVKVDVEVDVDVDMAAVLRGGEQIVVFLEDNRHAAKRIAAMRGTKGLEVVHVNCGFLPSSKGVWRDAWEIVGSQGGEREGEAWLHLHENVGVEEVERRKGEVQRLFGDWAGHGGADRKREARVEHVERVKTFAPGVWHCVFDVLITRSSSDV</sequence>
<keyword evidence="2" id="KW-0963">Cytoplasm</keyword>
<evidence type="ECO:0000256" key="3">
    <source>
        <dbReference type="SAM" id="MobiDB-lite"/>
    </source>
</evidence>
<dbReference type="RefSeq" id="XP_070915255.1">
    <property type="nucleotide sequence ID" value="XM_071059154.1"/>
</dbReference>
<dbReference type="GO" id="GO:0008168">
    <property type="term" value="F:methyltransferase activity"/>
    <property type="evidence" value="ECO:0007669"/>
    <property type="project" value="UniProtKB-KW"/>
</dbReference>
<evidence type="ECO:0000259" key="4">
    <source>
        <dbReference type="PROSITE" id="PS51684"/>
    </source>
</evidence>
<keyword evidence="5" id="KW-0489">Methyltransferase</keyword>
<dbReference type="InterPro" id="IPR026274">
    <property type="entry name" value="tRNA_wybutosine_synth_prot_2"/>
</dbReference>